<reference evidence="3" key="1">
    <citation type="submission" date="2020-04" db="EMBL/GenBank/DDBJ databases">
        <authorList>
            <person name="Chiriac C."/>
            <person name="Salcher M."/>
            <person name="Ghai R."/>
            <person name="Kavagutti S V."/>
        </authorList>
    </citation>
    <scope>NUCLEOTIDE SEQUENCE</scope>
</reference>
<protein>
    <recommendedName>
        <fullName evidence="2">Protein ninG</fullName>
    </recommendedName>
</protein>
<accession>A0A6J5MFP2</accession>
<name>A0A6J5MFP2_9CAUD</name>
<evidence type="ECO:0000256" key="2">
    <source>
        <dbReference type="ARBA" id="ARBA00021638"/>
    </source>
</evidence>
<evidence type="ECO:0000313" key="3">
    <source>
        <dbReference type="EMBL" id="CAB4144143.1"/>
    </source>
</evidence>
<gene>
    <name evidence="3" type="ORF">UFOVP463_21</name>
</gene>
<dbReference type="InterPro" id="IPR008713">
    <property type="entry name" value="Phage_lambda_NinG"/>
</dbReference>
<dbReference type="EMBL" id="LR796433">
    <property type="protein sequence ID" value="CAB4144143.1"/>
    <property type="molecule type" value="Genomic_DNA"/>
</dbReference>
<dbReference type="Pfam" id="PF05766">
    <property type="entry name" value="NinG"/>
    <property type="match status" value="1"/>
</dbReference>
<organism evidence="3">
    <name type="scientific">uncultured Caudovirales phage</name>
    <dbReference type="NCBI Taxonomy" id="2100421"/>
    <lineage>
        <taxon>Viruses</taxon>
        <taxon>Duplodnaviria</taxon>
        <taxon>Heunggongvirae</taxon>
        <taxon>Uroviricota</taxon>
        <taxon>Caudoviricetes</taxon>
        <taxon>Peduoviridae</taxon>
        <taxon>Maltschvirus</taxon>
        <taxon>Maltschvirus maltsch</taxon>
    </lineage>
</organism>
<sequence>MTLKPLPKVLEQTQKVFNAYVRKRDEGETCISCGSNSANQAGHYFPVKGFSSLRYNEQNVNLQCASCNMYKYGNQAMYRIGLVRKIGEDGVKNLERQAVNDRVKKWTRAELYEIINRYKNGETK</sequence>
<evidence type="ECO:0000256" key="1">
    <source>
        <dbReference type="ARBA" id="ARBA00008471"/>
    </source>
</evidence>
<comment type="similarity">
    <text evidence="1">Belongs to the ninG family.</text>
</comment>
<proteinExistence type="inferred from homology"/>